<feature type="domain" description="Rcc01698-like C-terminal" evidence="2">
    <location>
        <begin position="788"/>
        <end position="883"/>
    </location>
</feature>
<dbReference type="Pfam" id="PF23666">
    <property type="entry name" value="Rcc01698_C"/>
    <property type="match status" value="1"/>
</dbReference>
<accession>A0A1H1JAL5</accession>
<dbReference type="STRING" id="157910.SAMN05445850_4499"/>
<feature type="domain" description="Tip attachment protein J" evidence="1">
    <location>
        <begin position="518"/>
        <end position="686"/>
    </location>
</feature>
<name>A0A1H1JAL5_9BURK</name>
<proteinExistence type="predicted"/>
<dbReference type="Pfam" id="PF13550">
    <property type="entry name" value="Phage-tail_3"/>
    <property type="match status" value="1"/>
</dbReference>
<evidence type="ECO:0000313" key="4">
    <source>
        <dbReference type="Proteomes" id="UP000199365"/>
    </source>
</evidence>
<gene>
    <name evidence="3" type="ORF">SAMN05445850_4499</name>
</gene>
<evidence type="ECO:0000313" key="3">
    <source>
        <dbReference type="EMBL" id="SDR47035.1"/>
    </source>
</evidence>
<reference evidence="4" key="1">
    <citation type="submission" date="2016-10" db="EMBL/GenBank/DDBJ databases">
        <authorList>
            <person name="Varghese N."/>
            <person name="Submissions S."/>
        </authorList>
    </citation>
    <scope>NUCLEOTIDE SEQUENCE [LARGE SCALE GENOMIC DNA]</scope>
    <source>
        <strain evidence="4">DUS833</strain>
    </source>
</reference>
<dbReference type="EMBL" id="FNKX01000002">
    <property type="protein sequence ID" value="SDR47035.1"/>
    <property type="molecule type" value="Genomic_DNA"/>
</dbReference>
<evidence type="ECO:0000259" key="1">
    <source>
        <dbReference type="Pfam" id="PF13550"/>
    </source>
</evidence>
<dbReference type="AlphaFoldDB" id="A0A1H1JAL5"/>
<organism evidence="3 4">
    <name type="scientific">Paraburkholderia tuberum</name>
    <dbReference type="NCBI Taxonomy" id="157910"/>
    <lineage>
        <taxon>Bacteria</taxon>
        <taxon>Pseudomonadati</taxon>
        <taxon>Pseudomonadota</taxon>
        <taxon>Betaproteobacteria</taxon>
        <taxon>Burkholderiales</taxon>
        <taxon>Burkholderiaceae</taxon>
        <taxon>Paraburkholderia</taxon>
    </lineage>
</organism>
<dbReference type="InterPro" id="IPR032876">
    <property type="entry name" value="J_dom"/>
</dbReference>
<evidence type="ECO:0000259" key="2">
    <source>
        <dbReference type="Pfam" id="PF23666"/>
    </source>
</evidence>
<keyword evidence="4" id="KW-1185">Reference proteome</keyword>
<sequence>MGQSVGLALGIVGAAVGGFFTGGATWAIEAGMIGGELLGSLLSPQKGPSPSDVRVQDSAYGKYIPQVWGRYRIAGNVIWIGTPHSHGSSGGKGGGKQGQPYTTLSFAVSLCEGPITGITRIWANGQLIYDVSNPSDWQSLSGSSSMVTGWTLYYGDENQMPDPLMESYTGASTPAYRGMAYVVFNELNLQQWGNYMPSLTFEVQGHGAANVSSTITATAANPPLSGTGDGGWVATSIIPGGSVVGQVMQSYASGPTIIGQWAGFTLGPYGTTFSRVGTRSIGLNTLGDNFQTYDQDGQGRILIDVGTLYGPDGTYVDNAGPSWGMLAFGQGAALVANGIVYASSWFAGSSRGNWIGQNQIPYQTTYITRYLGATSTSVWGLDNNGHLIQMDLSGDLIADHGVAPGVGIGVANADTQVYVVDQYSNVWMFNGASWIEQPFKAPAVWVGAQIMSVQENMVVIAGNTATGNAQVEILPFTSIASSTTGAIITSVCEQANLQASQIDVSQMTDTVIGFASTSNSSPRDILKPLLSAYFIDVSDSDGMLKFVRRGATPTITIPWDDLGADANPGSTQQQNPISETVTQEFELPRSETVSYLSSSTDYQTLTQRAFNSNTMSNLDETVSVPIVLADNDARARAEAMLWERWSKRRSFTFATTYKWLQLEPGDTVLLQQQSGASVPVRITKVQADGKGVCTFNADFTVPQIYPNPGTQSTVQAAVAQGVPVQKVPYSGPTVLEIMDIPPLRAQDATTPGLYLAACGFSNNWPGAIVDVSRDDVNFTQMAQALQAAVIGQASTVLGTFSGNIPDELNQVTIQLFNQDAELSSVSYASFLNGANVAYLGGEIIFFRNATQISANQWTLSGLLRGQIGTEAAKSTHAFGEYFVLLNSANLYPISVNLSDIGQTLWFEPYLNNLMGSTPGSAVSAQPANARLAPLSPHLLTVQPVLSPASSFMLRWFRKARINYQWLDGADVPLDWSQESYRINIFNSSGVQKNSYVLTSAGVMWNGGTPQAYAANPASQTLPPFNYGSGQNQPYFIYTSAMAANDGFSSGQSITATVSQIGDYGVAGGTASVTFTR</sequence>
<dbReference type="InterPro" id="IPR056490">
    <property type="entry name" value="Rcc01698_C"/>
</dbReference>
<dbReference type="Proteomes" id="UP000199365">
    <property type="component" value="Unassembled WGS sequence"/>
</dbReference>
<dbReference type="RefSeq" id="WP_090806976.1">
    <property type="nucleotide sequence ID" value="NZ_FNKX01000002.1"/>
</dbReference>
<protein>
    <submittedName>
        <fullName evidence="3">Putative phage tail protein</fullName>
    </submittedName>
</protein>